<dbReference type="PANTHER" id="PTHR43477:SF1">
    <property type="entry name" value="DIHYDROANTICAPSIN 7-DEHYDROGENASE"/>
    <property type="match status" value="1"/>
</dbReference>
<proteinExistence type="inferred from homology"/>
<dbReference type="PRINTS" id="PR00080">
    <property type="entry name" value="SDRFAMILY"/>
</dbReference>
<dbReference type="SMART" id="SM00822">
    <property type="entry name" value="PKS_KR"/>
    <property type="match status" value="1"/>
</dbReference>
<evidence type="ECO:0000256" key="2">
    <source>
        <dbReference type="ARBA" id="ARBA00023002"/>
    </source>
</evidence>
<dbReference type="PRINTS" id="PR00081">
    <property type="entry name" value="GDHRDH"/>
</dbReference>
<evidence type="ECO:0000313" key="7">
    <source>
        <dbReference type="Proteomes" id="UP001189773"/>
    </source>
</evidence>
<dbReference type="EMBL" id="CATZAZ010000002">
    <property type="protein sequence ID" value="CAJ0787886.1"/>
    <property type="molecule type" value="Genomic_DNA"/>
</dbReference>
<dbReference type="SUPFAM" id="SSF51735">
    <property type="entry name" value="NAD(P)-binding Rossmann-fold domains"/>
    <property type="match status" value="1"/>
</dbReference>
<dbReference type="Pfam" id="PF13561">
    <property type="entry name" value="adh_short_C2"/>
    <property type="match status" value="1"/>
</dbReference>
<keyword evidence="2 4" id="KW-0560">Oxidoreductase</keyword>
<dbReference type="CDD" id="cd05233">
    <property type="entry name" value="SDR_c"/>
    <property type="match status" value="1"/>
</dbReference>
<comment type="similarity">
    <text evidence="1">Belongs to the short-chain dehydrogenases/reductases (SDR) family.</text>
</comment>
<keyword evidence="7" id="KW-1185">Reference proteome</keyword>
<dbReference type="AlphaFoldDB" id="A0AAD2F062"/>
<dbReference type="GO" id="GO:0004316">
    <property type="term" value="F:3-oxoacyl-[acyl-carrier-protein] reductase (NADPH) activity"/>
    <property type="evidence" value="ECO:0007669"/>
    <property type="project" value="UniProtKB-EC"/>
</dbReference>
<reference evidence="4 7" key="1">
    <citation type="submission" date="2023-07" db="EMBL/GenBank/DDBJ databases">
        <authorList>
            <person name="Peeters C."/>
        </authorList>
    </citation>
    <scope>NUCLEOTIDE SEQUENCE</scope>
    <source>
        <strain evidence="5 7">LMG 18095</strain>
        <strain evidence="4">R-77560</strain>
    </source>
</reference>
<evidence type="ECO:0000313" key="5">
    <source>
        <dbReference type="EMBL" id="CAJ0789145.1"/>
    </source>
</evidence>
<dbReference type="RefSeq" id="WP_012434988.1">
    <property type="nucleotide sequence ID" value="NZ_CATWDO010000005.1"/>
</dbReference>
<dbReference type="Proteomes" id="UP001189756">
    <property type="component" value="Unassembled WGS sequence"/>
</dbReference>
<dbReference type="InterPro" id="IPR036291">
    <property type="entry name" value="NAD(P)-bd_dom_sf"/>
</dbReference>
<protein>
    <submittedName>
        <fullName evidence="4">3-oxoacyl-[acyl-carrier-protein] reductase FabG</fullName>
        <ecNumber evidence="4">1.1.1.100</ecNumber>
    </submittedName>
</protein>
<dbReference type="EMBL" id="CATZAR010000003">
    <property type="protein sequence ID" value="CAJ0789145.1"/>
    <property type="molecule type" value="Genomic_DNA"/>
</dbReference>
<dbReference type="InterPro" id="IPR057326">
    <property type="entry name" value="KR_dom"/>
</dbReference>
<comment type="caution">
    <text evidence="4">The sequence shown here is derived from an EMBL/GenBank/DDBJ whole genome shotgun (WGS) entry which is preliminary data.</text>
</comment>
<dbReference type="Gene3D" id="3.40.50.720">
    <property type="entry name" value="NAD(P)-binding Rossmann-like Domain"/>
    <property type="match status" value="1"/>
</dbReference>
<dbReference type="EC" id="1.1.1.100" evidence="4"/>
<accession>A0AAD2F062</accession>
<dbReference type="PANTHER" id="PTHR43477">
    <property type="entry name" value="DIHYDROANTICAPSIN 7-DEHYDROGENASE"/>
    <property type="match status" value="1"/>
</dbReference>
<sequence length="235" mass="24163">MPTRPAPQAAAARHAIVTGASSGIGRAIAERLLADGWRVTGLCRTAPAEPVEGLEIAQVDVTDFARLGKVCDSLGAVDALVHAAGFMRTAPLGELCAADGEAMWRVHVDAAAFLADRLVQRMPAGGRILLIGSRTANGAPTRSQYAATKAALVGMARSWAAELAPRGITVNVIAPGATDTPFLHDPARAHTPPRMPPIGRFIAPEEVAAMAAFLAGEYGGAITGQQIVMCGGASL</sequence>
<organism evidence="4 6">
    <name type="scientific">Ralstonia thomasii</name>
    <dbReference type="NCBI Taxonomy" id="3058596"/>
    <lineage>
        <taxon>Bacteria</taxon>
        <taxon>Pseudomonadati</taxon>
        <taxon>Pseudomonadota</taxon>
        <taxon>Betaproteobacteria</taxon>
        <taxon>Burkholderiales</taxon>
        <taxon>Burkholderiaceae</taxon>
        <taxon>Ralstonia</taxon>
    </lineage>
</organism>
<dbReference type="InterPro" id="IPR051122">
    <property type="entry name" value="SDR_DHRS6-like"/>
</dbReference>
<name>A0AAD2F062_9RALS</name>
<evidence type="ECO:0000313" key="6">
    <source>
        <dbReference type="Proteomes" id="UP001189756"/>
    </source>
</evidence>
<evidence type="ECO:0000256" key="1">
    <source>
        <dbReference type="ARBA" id="ARBA00006484"/>
    </source>
</evidence>
<feature type="domain" description="Ketoreductase" evidence="3">
    <location>
        <begin position="13"/>
        <end position="176"/>
    </location>
</feature>
<evidence type="ECO:0000259" key="3">
    <source>
        <dbReference type="SMART" id="SM00822"/>
    </source>
</evidence>
<evidence type="ECO:0000313" key="4">
    <source>
        <dbReference type="EMBL" id="CAJ0787886.1"/>
    </source>
</evidence>
<dbReference type="InterPro" id="IPR002347">
    <property type="entry name" value="SDR_fam"/>
</dbReference>
<dbReference type="Proteomes" id="UP001189773">
    <property type="component" value="Unassembled WGS sequence"/>
</dbReference>
<gene>
    <name evidence="4" type="primary">fabG_4</name>
    <name evidence="5" type="synonym">fabG_5</name>
    <name evidence="5" type="ORF">LMG18095_01843</name>
    <name evidence="4" type="ORF">R77560_01641</name>
</gene>